<dbReference type="InterPro" id="IPR016160">
    <property type="entry name" value="Ald_DH_CS_CYS"/>
</dbReference>
<evidence type="ECO:0000256" key="5">
    <source>
        <dbReference type="ARBA" id="ARBA00023027"/>
    </source>
</evidence>
<dbReference type="Gene3D" id="3.30.310.10">
    <property type="entry name" value="TATA-Binding Protein"/>
    <property type="match status" value="2"/>
</dbReference>
<evidence type="ECO:0000256" key="4">
    <source>
        <dbReference type="ARBA" id="ARBA00023002"/>
    </source>
</evidence>
<dbReference type="InterPro" id="IPR012295">
    <property type="entry name" value="TBP_dom_sf"/>
</dbReference>
<dbReference type="Pfam" id="PF00352">
    <property type="entry name" value="TBP"/>
    <property type="match status" value="2"/>
</dbReference>
<dbReference type="GO" id="GO:0016620">
    <property type="term" value="F:oxidoreductase activity, acting on the aldehyde or oxo group of donors, NAD or NADP as acceptor"/>
    <property type="evidence" value="ECO:0007669"/>
    <property type="project" value="InterPro"/>
</dbReference>
<dbReference type="SUPFAM" id="SSF53720">
    <property type="entry name" value="ALDH-like"/>
    <property type="match status" value="1"/>
</dbReference>
<dbReference type="NCBIfam" id="NF009725">
    <property type="entry name" value="PRK13252.1"/>
    <property type="match status" value="1"/>
</dbReference>
<keyword evidence="4 9" id="KW-0560">Oxidoreductase</keyword>
<comment type="similarity">
    <text evidence="1">Belongs to the TBP family.</text>
</comment>
<keyword evidence="6" id="KW-0238">DNA-binding</keyword>
<keyword evidence="7" id="KW-0804">Transcription</keyword>
<dbReference type="Pfam" id="PF00171">
    <property type="entry name" value="Aldedh"/>
    <property type="match status" value="1"/>
</dbReference>
<keyword evidence="5" id="KW-0520">NAD</keyword>
<evidence type="ECO:0000256" key="6">
    <source>
        <dbReference type="ARBA" id="ARBA00023125"/>
    </source>
</evidence>
<evidence type="ECO:0000313" key="11">
    <source>
        <dbReference type="EMBL" id="KAF4653427.1"/>
    </source>
</evidence>
<name>A0A7J6L2Q3_PEROL</name>
<evidence type="ECO:0000259" key="10">
    <source>
        <dbReference type="Pfam" id="PF00171"/>
    </source>
</evidence>
<keyword evidence="3" id="KW-0479">Metal-binding</keyword>
<dbReference type="SUPFAM" id="SSF55945">
    <property type="entry name" value="TATA-box binding protein-like"/>
    <property type="match status" value="2"/>
</dbReference>
<sequence length="720" mass="77300">MLSTTLRQARSVSTLGIYVRGSMRAAGGDIFTSINPATGETLASLKAANSRDVEEAVASAVEGQREWAAMTGAERGRVLHRAQRLLRDNAHELAVLESADTGKPFSEAVGVDVITAADTIELYANLASTACVQGQYLPVVGSRSFGYTIREPLGVCAGIGAWNYPLQIAAWKSAPALACGNSMIFKPASLTPLSAFKLAEIYSEAGLPSGVFNVLTGRDAGERLVEHPKVSKVSVTGEIGTGKTILEASASTLKKVTMELGGKSPVIIFDDADIDNAVAGALAANFFSQGEVCSNGTRVFVHKSMHDTFLKRVVDRTKRIRVGDPTDPDTQMGALVSEGHLGKVLEYVRIGQEEGAKLECGGQRLTKGSLPRGYFMSPAVFSNVKDDMQIAKEEIFGPVMTVFSFNTEEEVVSRANDTEMGLAAGVFTKDLQRAHRVVQRLQAGTCWINNYNITPSELPFGGHKQSGIGLENSVYAIAHYTQIKTVFVEMKPDITGDSVSNTARHCVASAGGGCYKAVLVLNGGNGNNSSLAVTSEDIFCQNVLAHANLNTTFDLSQIVKGFRNAEYDPSKFPCVRIRYWRPQCTIAVFRSGKIQATGAASPEDARLAMHGTAARLKARLSCERVKFSDFTCDNILATYDLGSTMNLLGLSRAPAFAKVVAYEPSRYPAVVLRDPGRGVTVDVFSTGRVSMKGKGSIENLCDALNDMLPHILEYRCESLI</sequence>
<accession>A0A7J6L2Q3</accession>
<organism evidence="11 12">
    <name type="scientific">Perkinsus olseni</name>
    <name type="common">Perkinsus atlanticus</name>
    <dbReference type="NCBI Taxonomy" id="32597"/>
    <lineage>
        <taxon>Eukaryota</taxon>
        <taxon>Sar</taxon>
        <taxon>Alveolata</taxon>
        <taxon>Perkinsozoa</taxon>
        <taxon>Perkinsea</taxon>
        <taxon>Perkinsida</taxon>
        <taxon>Perkinsidae</taxon>
        <taxon>Perkinsus</taxon>
    </lineage>
</organism>
<dbReference type="Gene3D" id="3.40.309.10">
    <property type="entry name" value="Aldehyde Dehydrogenase, Chain A, domain 2"/>
    <property type="match status" value="1"/>
</dbReference>
<dbReference type="InterPro" id="IPR015590">
    <property type="entry name" value="Aldehyde_DH_dom"/>
</dbReference>
<dbReference type="PROSITE" id="PS00687">
    <property type="entry name" value="ALDEHYDE_DEHYDR_GLU"/>
    <property type="match status" value="1"/>
</dbReference>
<dbReference type="InterPro" id="IPR016163">
    <property type="entry name" value="Ald_DH_C"/>
</dbReference>
<dbReference type="FunFam" id="3.40.605.10:FF:000007">
    <property type="entry name" value="NAD/NADP-dependent betaine aldehyde dehydrogenase"/>
    <property type="match status" value="1"/>
</dbReference>
<dbReference type="Gene3D" id="3.40.605.10">
    <property type="entry name" value="Aldehyde Dehydrogenase, Chain A, domain 1"/>
    <property type="match status" value="1"/>
</dbReference>
<dbReference type="PRINTS" id="PR00686">
    <property type="entry name" value="TIFACTORIID"/>
</dbReference>
<comment type="similarity">
    <text evidence="2 9">Belongs to the aldehyde dehydrogenase family.</text>
</comment>
<dbReference type="PANTHER" id="PTHR11699">
    <property type="entry name" value="ALDEHYDE DEHYDROGENASE-RELATED"/>
    <property type="match status" value="1"/>
</dbReference>
<evidence type="ECO:0000256" key="8">
    <source>
        <dbReference type="PROSITE-ProRule" id="PRU10007"/>
    </source>
</evidence>
<feature type="domain" description="Aldehyde dehydrogenase" evidence="10">
    <location>
        <begin position="30"/>
        <end position="486"/>
    </location>
</feature>
<proteinExistence type="inferred from homology"/>
<dbReference type="FunFam" id="3.40.309.10:FF:000014">
    <property type="entry name" value="NAD/NADP-dependent betaine aldehyde dehydrogenase"/>
    <property type="match status" value="1"/>
</dbReference>
<dbReference type="CDD" id="cd07090">
    <property type="entry name" value="ALDH_F9_TMBADH"/>
    <property type="match status" value="1"/>
</dbReference>
<evidence type="ECO:0000256" key="3">
    <source>
        <dbReference type="ARBA" id="ARBA00022723"/>
    </source>
</evidence>
<dbReference type="EMBL" id="JABAHT010000623">
    <property type="protein sequence ID" value="KAF4653427.1"/>
    <property type="molecule type" value="Genomic_DNA"/>
</dbReference>
<evidence type="ECO:0000256" key="2">
    <source>
        <dbReference type="ARBA" id="ARBA00009986"/>
    </source>
</evidence>
<dbReference type="PROSITE" id="PS00070">
    <property type="entry name" value="ALDEHYDE_DEHYDR_CYS"/>
    <property type="match status" value="1"/>
</dbReference>
<dbReference type="InterPro" id="IPR016162">
    <property type="entry name" value="Ald_DH_N"/>
</dbReference>
<dbReference type="GO" id="GO:0003677">
    <property type="term" value="F:DNA binding"/>
    <property type="evidence" value="ECO:0007669"/>
    <property type="project" value="UniProtKB-KW"/>
</dbReference>
<reference evidence="11 12" key="1">
    <citation type="submission" date="2020-04" db="EMBL/GenBank/DDBJ databases">
        <title>Perkinsus olseni comparative genomics.</title>
        <authorList>
            <person name="Bogema D.R."/>
        </authorList>
    </citation>
    <scope>NUCLEOTIDE SEQUENCE [LARGE SCALE GENOMIC DNA]</scope>
    <source>
        <strain evidence="11">ATCC PRA-179</strain>
    </source>
</reference>
<dbReference type="Proteomes" id="UP000570595">
    <property type="component" value="Unassembled WGS sequence"/>
</dbReference>
<dbReference type="GO" id="GO:0046872">
    <property type="term" value="F:metal ion binding"/>
    <property type="evidence" value="ECO:0007669"/>
    <property type="project" value="UniProtKB-KW"/>
</dbReference>
<feature type="active site" evidence="8">
    <location>
        <position position="259"/>
    </location>
</feature>
<dbReference type="GO" id="GO:0006352">
    <property type="term" value="P:DNA-templated transcription initiation"/>
    <property type="evidence" value="ECO:0007669"/>
    <property type="project" value="InterPro"/>
</dbReference>
<evidence type="ECO:0000256" key="7">
    <source>
        <dbReference type="ARBA" id="ARBA00023163"/>
    </source>
</evidence>
<dbReference type="InterPro" id="IPR016161">
    <property type="entry name" value="Ald_DH/histidinol_DH"/>
</dbReference>
<dbReference type="InterPro" id="IPR029510">
    <property type="entry name" value="Ald_DH_CS_GLU"/>
</dbReference>
<gene>
    <name evidence="11" type="primary">ALDH9A1</name>
    <name evidence="11" type="ORF">FOZ61_008991</name>
</gene>
<dbReference type="InterPro" id="IPR000814">
    <property type="entry name" value="TBP"/>
</dbReference>
<dbReference type="AlphaFoldDB" id="A0A7J6L2Q3"/>
<protein>
    <submittedName>
        <fullName evidence="11">4-trimethylaminobutyraldehyde dehydrogenase</fullName>
    </submittedName>
</protein>
<comment type="caution">
    <text evidence="11">The sequence shown here is derived from an EMBL/GenBank/DDBJ whole genome shotgun (WGS) entry which is preliminary data.</text>
</comment>
<evidence type="ECO:0000256" key="1">
    <source>
        <dbReference type="ARBA" id="ARBA00005560"/>
    </source>
</evidence>
<dbReference type="OrthoDB" id="423271at2759"/>
<evidence type="ECO:0000256" key="9">
    <source>
        <dbReference type="RuleBase" id="RU003345"/>
    </source>
</evidence>
<evidence type="ECO:0000313" key="12">
    <source>
        <dbReference type="Proteomes" id="UP000570595"/>
    </source>
</evidence>